<feature type="transmembrane region" description="Helical" evidence="6">
    <location>
        <begin position="127"/>
        <end position="147"/>
    </location>
</feature>
<dbReference type="RefSeq" id="WP_091616677.1">
    <property type="nucleotide sequence ID" value="NZ_FNNC01000007.1"/>
</dbReference>
<comment type="subcellular location">
    <subcellularLocation>
        <location evidence="1">Cell membrane</location>
        <topology evidence="1">Multi-pass membrane protein</topology>
    </subcellularLocation>
</comment>
<feature type="transmembrane region" description="Helical" evidence="6">
    <location>
        <begin position="466"/>
        <end position="487"/>
    </location>
</feature>
<dbReference type="AlphaFoldDB" id="A0A1H2XU45"/>
<dbReference type="PANTHER" id="PTHR30250">
    <property type="entry name" value="PST FAMILY PREDICTED COLANIC ACID TRANSPORTER"/>
    <property type="match status" value="1"/>
</dbReference>
<reference evidence="7 8" key="1">
    <citation type="submission" date="2016-10" db="EMBL/GenBank/DDBJ databases">
        <authorList>
            <person name="de Groot N.N."/>
        </authorList>
    </citation>
    <scope>NUCLEOTIDE SEQUENCE [LARGE SCALE GENOMIC DNA]</scope>
    <source>
        <strain evidence="7 8">DSM 23126</strain>
    </source>
</reference>
<feature type="transmembrane region" description="Helical" evidence="6">
    <location>
        <begin position="499"/>
        <end position="518"/>
    </location>
</feature>
<feature type="transmembrane region" description="Helical" evidence="6">
    <location>
        <begin position="433"/>
        <end position="454"/>
    </location>
</feature>
<sequence length="534" mass="57874">MSDSKFLRGTLLLSIATFISKFLGMIYIFPFAAMVGQQGIALYQYGYQPYTLMLSVATLGIPMAMSKFVSKYNAMGDFETGRRLFKSGLFFMTLTGIAAFLILFLGAPLIVNLISFDSSEAFTSDDIVFTIRMVSFALMIIPTMAIMRGFFQGHQSMGPTAVSQVIEQIVRIVFILAMALFILYAVDGNLGTAIGFATFGAFVGGLASMAVLVFYWKKRQRFLQQEQAESKVSSDLPLTSMYSELIRYALPLSFVGLAIPLFQMVDMFTFTRALEQTGEWTSGQIQTAYGAFAGSSHKLILIPVAIATAMSITLIPTITKSFTGNDQDLLQRQITQTYQVILFLSVPAAVGLSLLARPTFGVLFGTESLEIGSYVLQHYAYAAIVFSLFSVSAAVLQGINRQKYAIASLLLGLLVKIISAYVLLLLLGPVGGIYSTIIGFACGVIFNAWAIAKFTGFHFGGVSRRAGTVVLLSAVMGIGVLITRNGMEVLFSGNGWMDLFMVEIISVGVGGVLFMALAMKSGLAEKVLGKRFSA</sequence>
<feature type="transmembrane region" description="Helical" evidence="6">
    <location>
        <begin position="340"/>
        <end position="360"/>
    </location>
</feature>
<dbReference type="GO" id="GO:0005886">
    <property type="term" value="C:plasma membrane"/>
    <property type="evidence" value="ECO:0007669"/>
    <property type="project" value="UniProtKB-SubCell"/>
</dbReference>
<keyword evidence="3 6" id="KW-0812">Transmembrane</keyword>
<dbReference type="STRING" id="1122204.SAMN05421781_2921"/>
<protein>
    <submittedName>
        <fullName evidence="7">Membrane protein involved in the export of O-antigen and teichoic acid</fullName>
    </submittedName>
</protein>
<evidence type="ECO:0000256" key="1">
    <source>
        <dbReference type="ARBA" id="ARBA00004651"/>
    </source>
</evidence>
<feature type="transmembrane region" description="Helical" evidence="6">
    <location>
        <begin position="12"/>
        <end position="35"/>
    </location>
</feature>
<feature type="transmembrane region" description="Helical" evidence="6">
    <location>
        <begin position="406"/>
        <end position="427"/>
    </location>
</feature>
<dbReference type="InterPro" id="IPR050833">
    <property type="entry name" value="Poly_Biosynth_Transport"/>
</dbReference>
<feature type="transmembrane region" description="Helical" evidence="6">
    <location>
        <begin position="299"/>
        <end position="319"/>
    </location>
</feature>
<keyword evidence="8" id="KW-1185">Reference proteome</keyword>
<feature type="transmembrane region" description="Helical" evidence="6">
    <location>
        <begin position="47"/>
        <end position="69"/>
    </location>
</feature>
<dbReference type="OrthoDB" id="9775950at2"/>
<dbReference type="CDD" id="cd13124">
    <property type="entry name" value="MATE_SpoVB_like"/>
    <property type="match status" value="1"/>
</dbReference>
<feature type="transmembrane region" description="Helical" evidence="6">
    <location>
        <begin position="168"/>
        <end position="186"/>
    </location>
</feature>
<dbReference type="InterPro" id="IPR024923">
    <property type="entry name" value="PG_synth_SpoVB"/>
</dbReference>
<dbReference type="Proteomes" id="UP000199488">
    <property type="component" value="Unassembled WGS sequence"/>
</dbReference>
<feature type="transmembrane region" description="Helical" evidence="6">
    <location>
        <begin position="380"/>
        <end position="399"/>
    </location>
</feature>
<dbReference type="Pfam" id="PF01943">
    <property type="entry name" value="Polysacc_synt"/>
    <property type="match status" value="1"/>
</dbReference>
<evidence type="ECO:0000256" key="4">
    <source>
        <dbReference type="ARBA" id="ARBA00022989"/>
    </source>
</evidence>
<keyword evidence="2" id="KW-1003">Cell membrane</keyword>
<dbReference type="PANTHER" id="PTHR30250:SF21">
    <property type="entry name" value="LIPID II FLIPPASE MURJ"/>
    <property type="match status" value="1"/>
</dbReference>
<evidence type="ECO:0000256" key="3">
    <source>
        <dbReference type="ARBA" id="ARBA00022692"/>
    </source>
</evidence>
<organism evidence="7 8">
    <name type="scientific">Marinococcus luteus</name>
    <dbReference type="NCBI Taxonomy" id="1122204"/>
    <lineage>
        <taxon>Bacteria</taxon>
        <taxon>Bacillati</taxon>
        <taxon>Bacillota</taxon>
        <taxon>Bacilli</taxon>
        <taxon>Bacillales</taxon>
        <taxon>Bacillaceae</taxon>
        <taxon>Marinococcus</taxon>
    </lineage>
</organism>
<feature type="transmembrane region" description="Helical" evidence="6">
    <location>
        <begin position="89"/>
        <end position="115"/>
    </location>
</feature>
<keyword evidence="5 6" id="KW-0472">Membrane</keyword>
<evidence type="ECO:0000256" key="5">
    <source>
        <dbReference type="ARBA" id="ARBA00023136"/>
    </source>
</evidence>
<dbReference type="PIRSF" id="PIRSF038958">
    <property type="entry name" value="PG_synth_SpoVB"/>
    <property type="match status" value="1"/>
</dbReference>
<feature type="transmembrane region" description="Helical" evidence="6">
    <location>
        <begin position="245"/>
        <end position="265"/>
    </location>
</feature>
<accession>A0A1H2XU45</accession>
<evidence type="ECO:0000313" key="7">
    <source>
        <dbReference type="EMBL" id="SDW96413.1"/>
    </source>
</evidence>
<dbReference type="InterPro" id="IPR002797">
    <property type="entry name" value="Polysacc_synth"/>
</dbReference>
<evidence type="ECO:0000256" key="6">
    <source>
        <dbReference type="SAM" id="Phobius"/>
    </source>
</evidence>
<dbReference type="EMBL" id="FNNC01000007">
    <property type="protein sequence ID" value="SDW96413.1"/>
    <property type="molecule type" value="Genomic_DNA"/>
</dbReference>
<feature type="transmembrane region" description="Helical" evidence="6">
    <location>
        <begin position="192"/>
        <end position="216"/>
    </location>
</feature>
<proteinExistence type="predicted"/>
<gene>
    <name evidence="7" type="ORF">SAMN05421781_2921</name>
</gene>
<name>A0A1H2XU45_9BACI</name>
<evidence type="ECO:0000256" key="2">
    <source>
        <dbReference type="ARBA" id="ARBA00022475"/>
    </source>
</evidence>
<evidence type="ECO:0000313" key="8">
    <source>
        <dbReference type="Proteomes" id="UP000199488"/>
    </source>
</evidence>
<keyword evidence="4 6" id="KW-1133">Transmembrane helix</keyword>